<sequence length="72" mass="7814">RWQTNSSCSGERSPVLGISEIEAQVLACVLLRSFTRDSGRISLLALPRAWHECAGGVDGVYGLRLHETSKGD</sequence>
<accession>F3FK30</accession>
<dbReference type="HOGENOM" id="CLU_2728383_0_0_6"/>
<comment type="caution">
    <text evidence="1">The sequence shown here is derived from an EMBL/GenBank/DDBJ whole genome shotgun (WGS) entry which is preliminary data.</text>
</comment>
<proteinExistence type="predicted"/>
<organism evidence="1 2">
    <name type="scientific">Pseudomonas syringae pv. japonica str. M301072</name>
    <dbReference type="NCBI Taxonomy" id="629262"/>
    <lineage>
        <taxon>Bacteria</taxon>
        <taxon>Pseudomonadati</taxon>
        <taxon>Pseudomonadota</taxon>
        <taxon>Gammaproteobacteria</taxon>
        <taxon>Pseudomonadales</taxon>
        <taxon>Pseudomonadaceae</taxon>
        <taxon>Pseudomonas</taxon>
        <taxon>Pseudomonas syringae</taxon>
    </lineage>
</organism>
<feature type="non-terminal residue" evidence="1">
    <location>
        <position position="1"/>
    </location>
</feature>
<dbReference type="EMBL" id="AEAH01000791">
    <property type="protein sequence ID" value="EGH30566.1"/>
    <property type="molecule type" value="Genomic_DNA"/>
</dbReference>
<dbReference type="AlphaFoldDB" id="F3FK30"/>
<evidence type="ECO:0000313" key="2">
    <source>
        <dbReference type="Proteomes" id="UP000004471"/>
    </source>
</evidence>
<gene>
    <name evidence="1" type="ORF">PSYJA_16921</name>
</gene>
<name>F3FK30_PSESX</name>
<reference evidence="1 2" key="1">
    <citation type="journal article" date="2011" name="PLoS Pathog.">
        <title>Dynamic evolution of pathogenicity revealed by sequencing and comparative genomics of 19 Pseudomonas syringae isolates.</title>
        <authorList>
            <person name="Baltrus D.A."/>
            <person name="Nishimura M.T."/>
            <person name="Romanchuk A."/>
            <person name="Chang J.H."/>
            <person name="Mukhtar M.S."/>
            <person name="Cherkis K."/>
            <person name="Roach J."/>
            <person name="Grant S.R."/>
            <person name="Jones C.D."/>
            <person name="Dangl J.L."/>
        </authorList>
    </citation>
    <scope>NUCLEOTIDE SEQUENCE [LARGE SCALE GENOMIC DNA]</scope>
    <source>
        <strain evidence="2">M301072PT</strain>
    </source>
</reference>
<protein>
    <submittedName>
        <fullName evidence="1">Uncharacterized protein</fullName>
    </submittedName>
</protein>
<evidence type="ECO:0000313" key="1">
    <source>
        <dbReference type="EMBL" id="EGH30566.1"/>
    </source>
</evidence>
<dbReference type="Proteomes" id="UP000004471">
    <property type="component" value="Unassembled WGS sequence"/>
</dbReference>